<dbReference type="EMBL" id="JAQAHH010000004">
    <property type="protein sequence ID" value="MDP9499947.1"/>
    <property type="molecule type" value="Genomic_DNA"/>
</dbReference>
<dbReference type="Proteomes" id="UP001224083">
    <property type="component" value="Unassembled WGS sequence"/>
</dbReference>
<organism evidence="2 3">
    <name type="scientific">Bisgaard Taxon 45</name>
    <dbReference type="NCBI Taxonomy" id="304289"/>
    <lineage>
        <taxon>Bacteria</taxon>
        <taxon>Pseudomonadati</taxon>
        <taxon>Pseudomonadota</taxon>
        <taxon>Gammaproteobacteria</taxon>
        <taxon>Pasteurellales</taxon>
        <taxon>Pasteurellaceae</taxon>
    </lineage>
</organism>
<name>A0ABT9KFG5_9PAST</name>
<proteinExistence type="inferred from homology"/>
<gene>
    <name evidence="2" type="primary">tusC</name>
    <name evidence="2" type="ORF">O7M46_03165</name>
</gene>
<keyword evidence="2" id="KW-0808">Transferase</keyword>
<keyword evidence="3" id="KW-1185">Reference proteome</keyword>
<dbReference type="EC" id="2.8.1.-" evidence="2"/>
<evidence type="ECO:0000313" key="3">
    <source>
        <dbReference type="Proteomes" id="UP001224083"/>
    </source>
</evidence>
<dbReference type="Pfam" id="PF02635">
    <property type="entry name" value="DsrE"/>
    <property type="match status" value="1"/>
</dbReference>
<evidence type="ECO:0000313" key="2">
    <source>
        <dbReference type="EMBL" id="MDP9499947.1"/>
    </source>
</evidence>
<accession>A0ABT9KFG5</accession>
<dbReference type="NCBIfam" id="NF001238">
    <property type="entry name" value="PRK00211.1"/>
    <property type="match status" value="1"/>
</dbReference>
<dbReference type="NCBIfam" id="TIGR03010">
    <property type="entry name" value="sulf_tusC_dsrF"/>
    <property type="match status" value="1"/>
</dbReference>
<dbReference type="PANTHER" id="PTHR38780">
    <property type="entry name" value="PROTEIN TUSC"/>
    <property type="match status" value="1"/>
</dbReference>
<evidence type="ECO:0000256" key="1">
    <source>
        <dbReference type="ARBA" id="ARBA00005996"/>
    </source>
</evidence>
<dbReference type="SUPFAM" id="SSF75169">
    <property type="entry name" value="DsrEFH-like"/>
    <property type="match status" value="1"/>
</dbReference>
<comment type="caution">
    <text evidence="2">The sequence shown here is derived from an EMBL/GenBank/DDBJ whole genome shotgun (WGS) entry which is preliminary data.</text>
</comment>
<dbReference type="GO" id="GO:0016740">
    <property type="term" value="F:transferase activity"/>
    <property type="evidence" value="ECO:0007669"/>
    <property type="project" value="UniProtKB-KW"/>
</dbReference>
<protein>
    <submittedName>
        <fullName evidence="2">Sulfurtransferase complex subunit TusC</fullName>
        <ecNumber evidence="2">2.8.1.-</ecNumber>
    </submittedName>
</protein>
<sequence length="119" mass="13370">MKLAFVFRSTPFASASTREGLDALLAATAFCDEQDIAVFFLDDGVFSLLTQQHSAQILQKDVVSMFKLLDLYEIDQRYICADSLARSNMSESDCIITCQQMQRTDLLTLLGKAERVLTF</sequence>
<dbReference type="InterPro" id="IPR017462">
    <property type="entry name" value="Sulphur_relay_TusC/DsrF"/>
</dbReference>
<dbReference type="InterPro" id="IPR027396">
    <property type="entry name" value="DsrEFH-like"/>
</dbReference>
<dbReference type="InterPro" id="IPR003787">
    <property type="entry name" value="Sulphur_relay_DsrE/F-like"/>
</dbReference>
<comment type="similarity">
    <text evidence="1">Belongs to the DsrF/TusC family.</text>
</comment>
<reference evidence="2 3" key="1">
    <citation type="submission" date="2022-12" db="EMBL/GenBank/DDBJ databases">
        <title>Genome sequence of Pasteurellaceae Bisgaard Taxon 45.</title>
        <authorList>
            <person name="Foggin C."/>
            <person name="Rosen L.E."/>
            <person name="Henton M."/>
            <person name="Buys A."/>
            <person name="Floyd T."/>
            <person name="Turner A.D."/>
            <person name="Tarbin J."/>
            <person name="Lloyd A.S."/>
            <person name="Chaitezvi C."/>
            <person name="Ellis R.J."/>
            <person name="Roberts H.C."/>
            <person name="Dastjerdi A."/>
            <person name="Nunez A."/>
            <person name="Van Vliet A.H."/>
            <person name="Steinbach F."/>
        </authorList>
    </citation>
    <scope>NUCLEOTIDE SEQUENCE [LARGE SCALE GENOMIC DNA]</scope>
    <source>
        <strain evidence="2 3">VF20HR</strain>
    </source>
</reference>
<dbReference type="Gene3D" id="3.40.1260.10">
    <property type="entry name" value="DsrEFH-like"/>
    <property type="match status" value="1"/>
</dbReference>
<dbReference type="PANTHER" id="PTHR38780:SF1">
    <property type="entry name" value="PROTEIN TUSC"/>
    <property type="match status" value="1"/>
</dbReference>